<dbReference type="STRING" id="1142394.PSMK_13830"/>
<dbReference type="eggNOG" id="COG1277">
    <property type="taxonomic scope" value="Bacteria"/>
</dbReference>
<feature type="transmembrane region" description="Helical" evidence="6">
    <location>
        <begin position="97"/>
        <end position="122"/>
    </location>
</feature>
<keyword evidence="8" id="KW-1185">Reference proteome</keyword>
<evidence type="ECO:0000256" key="6">
    <source>
        <dbReference type="SAM" id="Phobius"/>
    </source>
</evidence>
<dbReference type="InterPro" id="IPR051449">
    <property type="entry name" value="ABC-2_transporter_component"/>
</dbReference>
<accession>I0IE54</accession>
<feature type="transmembrane region" description="Helical" evidence="6">
    <location>
        <begin position="59"/>
        <end position="76"/>
    </location>
</feature>
<name>I0IE54_PHYMF</name>
<dbReference type="PANTHER" id="PTHR30294">
    <property type="entry name" value="MEMBRANE COMPONENT OF ABC TRANSPORTER YHHJ-RELATED"/>
    <property type="match status" value="1"/>
</dbReference>
<dbReference type="GO" id="GO:0140359">
    <property type="term" value="F:ABC-type transporter activity"/>
    <property type="evidence" value="ECO:0007669"/>
    <property type="project" value="InterPro"/>
</dbReference>
<keyword evidence="3 6" id="KW-0812">Transmembrane</keyword>
<keyword evidence="2" id="KW-1003">Cell membrane</keyword>
<feature type="transmembrane region" description="Helical" evidence="6">
    <location>
        <begin position="16"/>
        <end position="39"/>
    </location>
</feature>
<evidence type="ECO:0000256" key="4">
    <source>
        <dbReference type="ARBA" id="ARBA00022989"/>
    </source>
</evidence>
<keyword evidence="5 6" id="KW-0472">Membrane</keyword>
<dbReference type="GO" id="GO:0005886">
    <property type="term" value="C:plasma membrane"/>
    <property type="evidence" value="ECO:0007669"/>
    <property type="project" value="UniProtKB-SubCell"/>
</dbReference>
<dbReference type="AlphaFoldDB" id="I0IE54"/>
<evidence type="ECO:0000256" key="1">
    <source>
        <dbReference type="ARBA" id="ARBA00004651"/>
    </source>
</evidence>
<dbReference type="RefSeq" id="WP_014436761.1">
    <property type="nucleotide sequence ID" value="NC_017080.1"/>
</dbReference>
<dbReference type="KEGG" id="phm:PSMK_13830"/>
<evidence type="ECO:0000256" key="3">
    <source>
        <dbReference type="ARBA" id="ARBA00022692"/>
    </source>
</evidence>
<dbReference type="OrthoDB" id="9794512at2"/>
<gene>
    <name evidence="7" type="ordered locus">PSMK_13830</name>
</gene>
<dbReference type="HOGENOM" id="CLU_081003_0_0_0"/>
<feature type="transmembrane region" description="Helical" evidence="6">
    <location>
        <begin position="134"/>
        <end position="156"/>
    </location>
</feature>
<evidence type="ECO:0000313" key="7">
    <source>
        <dbReference type="EMBL" id="BAM03542.1"/>
    </source>
</evidence>
<proteinExistence type="predicted"/>
<evidence type="ECO:0000256" key="2">
    <source>
        <dbReference type="ARBA" id="ARBA00022475"/>
    </source>
</evidence>
<dbReference type="Pfam" id="PF12679">
    <property type="entry name" value="ABC2_membrane_2"/>
    <property type="match status" value="1"/>
</dbReference>
<reference evidence="7 8" key="1">
    <citation type="submission" date="2012-02" db="EMBL/GenBank/DDBJ databases">
        <title>Complete genome sequence of Phycisphaera mikurensis NBRC 102666.</title>
        <authorList>
            <person name="Ankai A."/>
            <person name="Hosoyama A."/>
            <person name="Terui Y."/>
            <person name="Sekine M."/>
            <person name="Fukai R."/>
            <person name="Kato Y."/>
            <person name="Nakamura S."/>
            <person name="Yamada-Narita S."/>
            <person name="Kawakoshi A."/>
            <person name="Fukunaga Y."/>
            <person name="Yamazaki S."/>
            <person name="Fujita N."/>
        </authorList>
    </citation>
    <scope>NUCLEOTIDE SEQUENCE [LARGE SCALE GENOMIC DNA]</scope>
    <source>
        <strain evidence="8">NBRC 102666 / KCTC 22515 / FYK2301M01</strain>
    </source>
</reference>
<sequence length="243" mass="25438">MIRWLLVTATLARRELASLFCSAVAYAVLAVFALATSLLFLADFQPGAAASLTPLFESVVWLLVFLAPALSMRLLSEEYARGTVERLATWPVSEAQVVVAKWAATVAFLAVLGTPLLAHAGVLEWFADPDPGPLFTGLAGLLAVASLYAAIGLAASAATASQAVAFLVAVLVICLLTFGLYFLADAGFVPPAVGAVMRAGNVNARFSGFARGLVDLQDAAYFAAGTTLALFAAVRLLESRRWA</sequence>
<dbReference type="Proteomes" id="UP000007881">
    <property type="component" value="Chromosome"/>
</dbReference>
<dbReference type="PANTHER" id="PTHR30294:SF29">
    <property type="entry name" value="MULTIDRUG ABC TRANSPORTER PERMEASE YBHS-RELATED"/>
    <property type="match status" value="1"/>
</dbReference>
<comment type="subcellular location">
    <subcellularLocation>
        <location evidence="1">Cell membrane</location>
        <topology evidence="1">Multi-pass membrane protein</topology>
    </subcellularLocation>
</comment>
<evidence type="ECO:0000256" key="5">
    <source>
        <dbReference type="ARBA" id="ARBA00023136"/>
    </source>
</evidence>
<protein>
    <submittedName>
        <fullName evidence="7">Putative ABC transporter permease protein</fullName>
    </submittedName>
</protein>
<feature type="transmembrane region" description="Helical" evidence="6">
    <location>
        <begin position="219"/>
        <end position="237"/>
    </location>
</feature>
<feature type="transmembrane region" description="Helical" evidence="6">
    <location>
        <begin position="163"/>
        <end position="184"/>
    </location>
</feature>
<dbReference type="EMBL" id="AP012338">
    <property type="protein sequence ID" value="BAM03542.1"/>
    <property type="molecule type" value="Genomic_DNA"/>
</dbReference>
<organism evidence="7 8">
    <name type="scientific">Phycisphaera mikurensis (strain NBRC 102666 / KCTC 22515 / FYK2301M01)</name>
    <dbReference type="NCBI Taxonomy" id="1142394"/>
    <lineage>
        <taxon>Bacteria</taxon>
        <taxon>Pseudomonadati</taxon>
        <taxon>Planctomycetota</taxon>
        <taxon>Phycisphaerae</taxon>
        <taxon>Phycisphaerales</taxon>
        <taxon>Phycisphaeraceae</taxon>
        <taxon>Phycisphaera</taxon>
    </lineage>
</organism>
<evidence type="ECO:0000313" key="8">
    <source>
        <dbReference type="Proteomes" id="UP000007881"/>
    </source>
</evidence>
<keyword evidence="4 6" id="KW-1133">Transmembrane helix</keyword>